<dbReference type="PROSITE" id="PS51318">
    <property type="entry name" value="TAT"/>
    <property type="match status" value="1"/>
</dbReference>
<dbReference type="PRINTS" id="PR00111">
    <property type="entry name" value="ABHYDROLASE"/>
</dbReference>
<protein>
    <submittedName>
        <fullName evidence="2">Alpha/beta hydrolase</fullName>
    </submittedName>
</protein>
<comment type="caution">
    <text evidence="2">The sequence shown here is derived from an EMBL/GenBank/DDBJ whole genome shotgun (WGS) entry which is preliminary data.</text>
</comment>
<evidence type="ECO:0000259" key="1">
    <source>
        <dbReference type="Pfam" id="PF00561"/>
    </source>
</evidence>
<dbReference type="PANTHER" id="PTHR43798:SF33">
    <property type="entry name" value="HYDROLASE, PUTATIVE (AFU_ORTHOLOGUE AFUA_2G14860)-RELATED"/>
    <property type="match status" value="1"/>
</dbReference>
<dbReference type="PROSITE" id="PS51257">
    <property type="entry name" value="PROKAR_LIPOPROTEIN"/>
    <property type="match status" value="1"/>
</dbReference>
<gene>
    <name evidence="2" type="ORF">DI556_16740</name>
</gene>
<dbReference type="GO" id="GO:0016020">
    <property type="term" value="C:membrane"/>
    <property type="evidence" value="ECO:0007669"/>
    <property type="project" value="TreeGrafter"/>
</dbReference>
<organism evidence="2 3">
    <name type="scientific">Rhodovulum sulfidophilum</name>
    <name type="common">Rhodobacter sulfidophilus</name>
    <dbReference type="NCBI Taxonomy" id="35806"/>
    <lineage>
        <taxon>Bacteria</taxon>
        <taxon>Pseudomonadati</taxon>
        <taxon>Pseudomonadota</taxon>
        <taxon>Alphaproteobacteria</taxon>
        <taxon>Rhodobacterales</taxon>
        <taxon>Paracoccaceae</taxon>
        <taxon>Rhodovulum</taxon>
    </lineage>
</organism>
<reference evidence="2 3" key="1">
    <citation type="submission" date="2017-08" db="EMBL/GenBank/DDBJ databases">
        <title>Infants hospitalized years apart are colonized by the same room-sourced microbial strains.</title>
        <authorList>
            <person name="Brooks B."/>
            <person name="Olm M.R."/>
            <person name="Firek B.A."/>
            <person name="Baker R."/>
            <person name="Thomas B.C."/>
            <person name="Morowitz M.J."/>
            <person name="Banfield J.F."/>
        </authorList>
    </citation>
    <scope>NUCLEOTIDE SEQUENCE [LARGE SCALE GENOMIC DNA]</scope>
    <source>
        <strain evidence="2">S2_005_002_R2_34</strain>
    </source>
</reference>
<dbReference type="Pfam" id="PF00561">
    <property type="entry name" value="Abhydrolase_1"/>
    <property type="match status" value="1"/>
</dbReference>
<keyword evidence="2" id="KW-0378">Hydrolase</keyword>
<dbReference type="AlphaFoldDB" id="A0A2W5N4D9"/>
<evidence type="ECO:0000313" key="2">
    <source>
        <dbReference type="EMBL" id="PZQ47498.1"/>
    </source>
</evidence>
<dbReference type="PANTHER" id="PTHR43798">
    <property type="entry name" value="MONOACYLGLYCEROL LIPASE"/>
    <property type="match status" value="1"/>
</dbReference>
<dbReference type="EMBL" id="QFPW01000016">
    <property type="protein sequence ID" value="PZQ47498.1"/>
    <property type="molecule type" value="Genomic_DNA"/>
</dbReference>
<dbReference type="Gene3D" id="3.40.50.1820">
    <property type="entry name" value="alpha/beta hydrolase"/>
    <property type="match status" value="1"/>
</dbReference>
<feature type="domain" description="AB hydrolase-1" evidence="1">
    <location>
        <begin position="56"/>
        <end position="160"/>
    </location>
</feature>
<dbReference type="InterPro" id="IPR050266">
    <property type="entry name" value="AB_hydrolase_sf"/>
</dbReference>
<dbReference type="InterPro" id="IPR000073">
    <property type="entry name" value="AB_hydrolase_1"/>
</dbReference>
<dbReference type="InterPro" id="IPR006311">
    <property type="entry name" value="TAT_signal"/>
</dbReference>
<dbReference type="Proteomes" id="UP000249185">
    <property type="component" value="Unassembled WGS sequence"/>
</dbReference>
<dbReference type="GO" id="GO:0016787">
    <property type="term" value="F:hydrolase activity"/>
    <property type="evidence" value="ECO:0007669"/>
    <property type="project" value="UniProtKB-KW"/>
</dbReference>
<dbReference type="InterPro" id="IPR029058">
    <property type="entry name" value="AB_hydrolase_fold"/>
</dbReference>
<name>A0A2W5N4D9_RHOSU</name>
<sequence>MPRLSRRALLAGAAALAACRPEPSPMTAARADAAPGNFVVVDGVPIHFARAGSGHPLCLIHGASGNLNDMTFRLAPALAERYDVIAVDRPGHGRSGLPPGGGVSINRQAALIRGALAALGVARTIVVGHSYGGSVALAWAVDAPETVSALTLVSAPSQVWEGGLGLTNDLLASAVTGPLLAHAIPPFVGAGMADRALATVFAPQAAPPGYLDHLDLGLVLQPASLRENARQLVALKEELRPMVPAYARLDMPVEILHGEADRTVGLDIHAVPLARQIPGARLTRLPGIGHMPHQVATDRVVAGIDAAASRIGAPG</sequence>
<accession>A0A2W5N4D9</accession>
<evidence type="ECO:0000313" key="3">
    <source>
        <dbReference type="Proteomes" id="UP000249185"/>
    </source>
</evidence>
<dbReference type="SUPFAM" id="SSF53474">
    <property type="entry name" value="alpha/beta-Hydrolases"/>
    <property type="match status" value="1"/>
</dbReference>
<proteinExistence type="predicted"/>